<dbReference type="Pfam" id="PF12937">
    <property type="entry name" value="F-box-like"/>
    <property type="match status" value="1"/>
</dbReference>
<accession>A0ABQ0M475</accession>
<evidence type="ECO:0000313" key="4">
    <source>
        <dbReference type="Proteomes" id="UP000815677"/>
    </source>
</evidence>
<keyword evidence="4" id="KW-1185">Reference proteome</keyword>
<organism evidence="3 4">
    <name type="scientific">Mycena chlorophos</name>
    <name type="common">Agaric fungus</name>
    <name type="synonym">Agaricus chlorophos</name>
    <dbReference type="NCBI Taxonomy" id="658473"/>
    <lineage>
        <taxon>Eukaryota</taxon>
        <taxon>Fungi</taxon>
        <taxon>Dikarya</taxon>
        <taxon>Basidiomycota</taxon>
        <taxon>Agaricomycotina</taxon>
        <taxon>Agaricomycetes</taxon>
        <taxon>Agaricomycetidae</taxon>
        <taxon>Agaricales</taxon>
        <taxon>Marasmiineae</taxon>
        <taxon>Mycenaceae</taxon>
        <taxon>Mycena</taxon>
    </lineage>
</organism>
<dbReference type="EMBL" id="DF849573">
    <property type="protein sequence ID" value="GAT58084.1"/>
    <property type="molecule type" value="Genomic_DNA"/>
</dbReference>
<dbReference type="Gene3D" id="1.20.1280.50">
    <property type="match status" value="1"/>
</dbReference>
<dbReference type="InterPro" id="IPR036047">
    <property type="entry name" value="F-box-like_dom_sf"/>
</dbReference>
<evidence type="ECO:0000313" key="3">
    <source>
        <dbReference type="EMBL" id="GAT58084.1"/>
    </source>
</evidence>
<evidence type="ECO:0000256" key="1">
    <source>
        <dbReference type="SAM" id="MobiDB-lite"/>
    </source>
</evidence>
<gene>
    <name evidence="3" type="ORF">MCHLO_14551</name>
</gene>
<dbReference type="Proteomes" id="UP000815677">
    <property type="component" value="Unassembled WGS sequence"/>
</dbReference>
<protein>
    <recommendedName>
        <fullName evidence="2">F-box domain-containing protein</fullName>
    </recommendedName>
</protein>
<reference evidence="3" key="1">
    <citation type="submission" date="2014-09" db="EMBL/GenBank/DDBJ databases">
        <title>Genome sequence of the luminous mushroom Mycena chlorophos for searching fungal bioluminescence genes.</title>
        <authorList>
            <person name="Tanaka Y."/>
            <person name="Kasuga D."/>
            <person name="Oba Y."/>
            <person name="Hase S."/>
            <person name="Sato K."/>
            <person name="Oba Y."/>
            <person name="Sakakibara Y."/>
        </authorList>
    </citation>
    <scope>NUCLEOTIDE SEQUENCE</scope>
</reference>
<feature type="domain" description="F-box" evidence="2">
    <location>
        <begin position="275"/>
        <end position="342"/>
    </location>
</feature>
<evidence type="ECO:0000259" key="2">
    <source>
        <dbReference type="Pfam" id="PF12937"/>
    </source>
</evidence>
<dbReference type="InterPro" id="IPR001810">
    <property type="entry name" value="F-box_dom"/>
</dbReference>
<name>A0ABQ0M475_MYCCL</name>
<feature type="region of interest" description="Disordered" evidence="1">
    <location>
        <begin position="28"/>
        <end position="55"/>
    </location>
</feature>
<dbReference type="SUPFAM" id="SSF81383">
    <property type="entry name" value="F-box domain"/>
    <property type="match status" value="1"/>
</dbReference>
<proteinExistence type="predicted"/>
<sequence>MPSTTAHQLSAHRRRSCAPRKLECARTCTAQKTRRAPLATKTDSNGATPGPSKLRLPLTLQRPVLGEVNLAPSHPHLANVPPQYVRDQLPELLPGMSAALASVKHVPRTSHLPKHIQLEENDAVSAYPPTHILAVYDDAPLPAGNSTRPVSLIAIHDLVFASHCSRFPVLPSSTSASPLSIPVVPIRCRAGLFQSSPFLPTATQTAELDALLRSNHAAAAGFGAPMLDDDTAQSELSRYATEIEEVQAYLEMLVHERARLATHVERARSVRLCHIRRLPPEVLAEILEYCVPSLEEYQMTSLFLSTETERLAKVPLLMLAKVSARWRQIVMSSPQFWSTIVLNFEAWPDADWGRSRIEFQRHLDLVSTSLARSANQDLVIAFVGSWYDDGSMREAFQLLLEHASSWVELHMDASLSPDSFASAQFPALRTLRMSMGSEDEFDFSLLAPNLRAFSFQGYLDFLPSVPWDRIQMFDYSPLGGVTWNHMQHDLLPWGLFRRETTFNFTVQYYDATVDSAAAVHSDLGTLLLRLAPNQATDAPRILSGIFGNLSLPNLRRLYVLNHETKYWTAQRRYWPYWDEPQFSQLAARSRFAQNLRCLAIGAKITPSQLLGALELLVALEVLRLTDAPENEITAHLITTLLLQALSSPSLQSATNTARLVPNLRLLELITRGLFTEEALLQFLESRISLRAALPESDKLFRLELRYVVNEAQDAPFRGGSADFWGRVQHWERQHVLCMDFDGHWKAVGWRPGNEKSWRE</sequence>